<protein>
    <submittedName>
        <fullName evidence="3">Putative cytosolic protein</fullName>
    </submittedName>
</protein>
<dbReference type="PATRIC" id="fig|1265822.4.peg.4289"/>
<sequence length="131" mass="14938">MLNKTIKELAEEFGVTKQTIQYHLKSLPTKETTKSDKGYILIKPNGQNILRGKIQVKIDKENDKITDKESISLSVIELLEKQLDAATLQLKEKDKQLASIQKLLDQQQQLLLKEQQKKSIVPGRSQNGIKE</sequence>
<dbReference type="RefSeq" id="WP_052006957.1">
    <property type="nucleotide sequence ID" value="NZ_AODM01000120.1"/>
</dbReference>
<evidence type="ECO:0000313" key="3">
    <source>
        <dbReference type="EMBL" id="EUJ42329.1"/>
    </source>
</evidence>
<dbReference type="AlphaFoldDB" id="W7CRU6"/>
<name>W7CRU6_9LIST</name>
<accession>W7CRU6</accession>
<dbReference type="EMBL" id="AODM01000120">
    <property type="protein sequence ID" value="EUJ42329.1"/>
    <property type="molecule type" value="Genomic_DNA"/>
</dbReference>
<evidence type="ECO:0000313" key="4">
    <source>
        <dbReference type="Proteomes" id="UP000019241"/>
    </source>
</evidence>
<dbReference type="InterPro" id="IPR036388">
    <property type="entry name" value="WH-like_DNA-bd_sf"/>
</dbReference>
<reference evidence="3 4" key="1">
    <citation type="submission" date="2012-12" db="EMBL/GenBank/DDBJ databases">
        <title>Novel taxa of Listeriaceae from agricultural environments in the United States.</title>
        <authorList>
            <person name="den Bakker H.C."/>
            <person name="Allred A."/>
            <person name="Warchocki S."/>
            <person name="Wright E.M."/>
            <person name="Burrell A."/>
            <person name="Nightingale K.K."/>
            <person name="Kephart D."/>
            <person name="Wiedmann M."/>
        </authorList>
    </citation>
    <scope>NUCLEOTIDE SEQUENCE [LARGE SCALE GENOMIC DNA]</scope>
    <source>
        <strain evidence="3 4">FSL S10-1203</strain>
    </source>
</reference>
<comment type="caution">
    <text evidence="3">The sequence shown here is derived from an EMBL/GenBank/DDBJ whole genome shotgun (WGS) entry which is preliminary data.</text>
</comment>
<dbReference type="InterPro" id="IPR007050">
    <property type="entry name" value="HTH_bacterioopsin"/>
</dbReference>
<proteinExistence type="predicted"/>
<feature type="coiled-coil region" evidence="1">
    <location>
        <begin position="76"/>
        <end position="117"/>
    </location>
</feature>
<dbReference type="Gene3D" id="1.10.10.10">
    <property type="entry name" value="Winged helix-like DNA-binding domain superfamily/Winged helix DNA-binding domain"/>
    <property type="match status" value="1"/>
</dbReference>
<feature type="domain" description="HTH bat-type" evidence="2">
    <location>
        <begin position="4"/>
        <end position="26"/>
    </location>
</feature>
<evidence type="ECO:0000259" key="2">
    <source>
        <dbReference type="Pfam" id="PF04967"/>
    </source>
</evidence>
<evidence type="ECO:0000256" key="1">
    <source>
        <dbReference type="SAM" id="Coils"/>
    </source>
</evidence>
<keyword evidence="1" id="KW-0175">Coiled coil</keyword>
<dbReference type="Pfam" id="PF04967">
    <property type="entry name" value="HTH_10"/>
    <property type="match status" value="1"/>
</dbReference>
<dbReference type="Proteomes" id="UP000019241">
    <property type="component" value="Unassembled WGS sequence"/>
</dbReference>
<organism evidence="3 4">
    <name type="scientific">Listeria fleischmannii FSL S10-1203</name>
    <dbReference type="NCBI Taxonomy" id="1265822"/>
    <lineage>
        <taxon>Bacteria</taxon>
        <taxon>Bacillati</taxon>
        <taxon>Bacillota</taxon>
        <taxon>Bacilli</taxon>
        <taxon>Bacillales</taxon>
        <taxon>Listeriaceae</taxon>
        <taxon>Listeria</taxon>
    </lineage>
</organism>
<gene>
    <name evidence="3" type="ORF">MCOL2_21019</name>
</gene>